<comment type="caution">
    <text evidence="1">The sequence shown here is derived from an EMBL/GenBank/DDBJ whole genome shotgun (WGS) entry which is preliminary data.</text>
</comment>
<organism evidence="1 2">
    <name type="scientific">Pricia mediterranea</name>
    <dbReference type="NCBI Taxonomy" id="3076079"/>
    <lineage>
        <taxon>Bacteria</taxon>
        <taxon>Pseudomonadati</taxon>
        <taxon>Bacteroidota</taxon>
        <taxon>Flavobacteriia</taxon>
        <taxon>Flavobacteriales</taxon>
        <taxon>Flavobacteriaceae</taxon>
        <taxon>Pricia</taxon>
    </lineage>
</organism>
<evidence type="ECO:0000313" key="2">
    <source>
        <dbReference type="Proteomes" id="UP001250656"/>
    </source>
</evidence>
<dbReference type="Proteomes" id="UP001250656">
    <property type="component" value="Unassembled WGS sequence"/>
</dbReference>
<keyword evidence="2" id="KW-1185">Reference proteome</keyword>
<reference evidence="1 2" key="1">
    <citation type="submission" date="2023-09" db="EMBL/GenBank/DDBJ databases">
        <title>Novel taxa isolated from Blanes Bay.</title>
        <authorList>
            <person name="Rey-Velasco X."/>
            <person name="Lucena T."/>
        </authorList>
    </citation>
    <scope>NUCLEOTIDE SEQUENCE [LARGE SCALE GENOMIC DNA]</scope>
    <source>
        <strain evidence="1 2">S334</strain>
    </source>
</reference>
<proteinExistence type="predicted"/>
<sequence>MIVVHRKTGWKIISHYTHGLFAGKLAEQLKLDFRPEQWLDTLTAIIEHDDYLLDFGEQDYLTEIGMPLDYRMAGETDEEAYEHAERVYRNATQKSQFTAMLVGHHLDFLYSELAEAYKPLKKFLKNVREERVKQRNLYGLDKEAASTVYDLMRFCDRCSLILCQDQVPTLGRKLEINAALGDIPHFISKGGEDSISVSPWPFEKQKFSLNFEYRLLLKSDFKDNDELEAELKAVKVHLQEIQFEK</sequence>
<evidence type="ECO:0000313" key="1">
    <source>
        <dbReference type="EMBL" id="MDT7827587.1"/>
    </source>
</evidence>
<gene>
    <name evidence="1" type="ORF">RQM65_02770</name>
</gene>
<accession>A0ABU3L1J4</accession>
<dbReference type="EMBL" id="JAVTTP010000001">
    <property type="protein sequence ID" value="MDT7827587.1"/>
    <property type="molecule type" value="Genomic_DNA"/>
</dbReference>
<dbReference type="InterPro" id="IPR024992">
    <property type="entry name" value="DUF3891"/>
</dbReference>
<dbReference type="RefSeq" id="WP_314012571.1">
    <property type="nucleotide sequence ID" value="NZ_JAVTTP010000001.1"/>
</dbReference>
<name>A0ABU3L1J4_9FLAO</name>
<dbReference type="Pfam" id="PF13030">
    <property type="entry name" value="DUF3891"/>
    <property type="match status" value="1"/>
</dbReference>
<protein>
    <submittedName>
        <fullName evidence="1">DUF3891 family protein</fullName>
    </submittedName>
</protein>